<organism evidence="3 4">
    <name type="scientific">Cercophora newfieldiana</name>
    <dbReference type="NCBI Taxonomy" id="92897"/>
    <lineage>
        <taxon>Eukaryota</taxon>
        <taxon>Fungi</taxon>
        <taxon>Dikarya</taxon>
        <taxon>Ascomycota</taxon>
        <taxon>Pezizomycotina</taxon>
        <taxon>Sordariomycetes</taxon>
        <taxon>Sordariomycetidae</taxon>
        <taxon>Sordariales</taxon>
        <taxon>Lasiosphaeriaceae</taxon>
        <taxon>Cercophora</taxon>
    </lineage>
</organism>
<evidence type="ECO:0000313" key="3">
    <source>
        <dbReference type="EMBL" id="KAK0639829.1"/>
    </source>
</evidence>
<accession>A0AA40CJW3</accession>
<dbReference type="AlphaFoldDB" id="A0AA40CJW3"/>
<feature type="domain" description="Heterokaryon incompatibility" evidence="2">
    <location>
        <begin position="23"/>
        <end position="165"/>
    </location>
</feature>
<reference evidence="3" key="1">
    <citation type="submission" date="2023-06" db="EMBL/GenBank/DDBJ databases">
        <title>Genome-scale phylogeny and comparative genomics of the fungal order Sordariales.</title>
        <authorList>
            <consortium name="Lawrence Berkeley National Laboratory"/>
            <person name="Hensen N."/>
            <person name="Bonometti L."/>
            <person name="Westerberg I."/>
            <person name="Brannstrom I.O."/>
            <person name="Guillou S."/>
            <person name="Cros-Aarteil S."/>
            <person name="Calhoun S."/>
            <person name="Haridas S."/>
            <person name="Kuo A."/>
            <person name="Mondo S."/>
            <person name="Pangilinan J."/>
            <person name="Riley R."/>
            <person name="Labutti K."/>
            <person name="Andreopoulos B."/>
            <person name="Lipzen A."/>
            <person name="Chen C."/>
            <person name="Yanf M."/>
            <person name="Daum C."/>
            <person name="Ng V."/>
            <person name="Clum A."/>
            <person name="Steindorff A."/>
            <person name="Ohm R."/>
            <person name="Martin F."/>
            <person name="Silar P."/>
            <person name="Natvig D."/>
            <person name="Lalanne C."/>
            <person name="Gautier V."/>
            <person name="Ament-Velasquez S.L."/>
            <person name="Kruys A."/>
            <person name="Hutchinson M.I."/>
            <person name="Powell A.J."/>
            <person name="Barry K."/>
            <person name="Miller A.N."/>
            <person name="Grigoriev I.V."/>
            <person name="Debuchy R."/>
            <person name="Gladieux P."/>
            <person name="Thoren M.H."/>
            <person name="Johannesson H."/>
        </authorList>
    </citation>
    <scope>NUCLEOTIDE SEQUENCE</scope>
    <source>
        <strain evidence="3">SMH2532-1</strain>
    </source>
</reference>
<dbReference type="Pfam" id="PF06985">
    <property type="entry name" value="HET"/>
    <property type="match status" value="1"/>
</dbReference>
<sequence length="325" mass="37088">MWLINTTTLGLEYFAVPERARRYAVLSHTWGNEELTFAEFRSLTGTNSDSLKDTRGYQKIRKTCELARQSNIPYVWVDTCCIDKSSSAELTEAINSMYNYYRRSDICYAYIDDWMPDQDWCDLVALGEEVPTPTPRKSSGNHSTGKPGRPHCPLRWFTRGWTLQELIAPSRVQFYDASWLSRGFKNDDDIMPHLSRITGITPRVLENGGEMSLKSVCLGQRMSWAAHRETSRVEDTAYCLMGIFQVNMPLLYGEGNRAFLRFQHEIIKNMTDLSIFAWEPGEATAFSGIFASHPHQFARLGTCELSRSQFSQGSEIAITNKGVRI</sequence>
<proteinExistence type="predicted"/>
<protein>
    <submittedName>
        <fullName evidence="3">Heterokaryon incompatibility protein-domain-containing protein</fullName>
    </submittedName>
</protein>
<name>A0AA40CJW3_9PEZI</name>
<keyword evidence="4" id="KW-1185">Reference proteome</keyword>
<dbReference type="PANTHER" id="PTHR10622:SF12">
    <property type="entry name" value="HET DOMAIN-CONTAINING PROTEIN"/>
    <property type="match status" value="1"/>
</dbReference>
<dbReference type="Proteomes" id="UP001174936">
    <property type="component" value="Unassembled WGS sequence"/>
</dbReference>
<evidence type="ECO:0000256" key="1">
    <source>
        <dbReference type="SAM" id="MobiDB-lite"/>
    </source>
</evidence>
<feature type="compositionally biased region" description="Polar residues" evidence="1">
    <location>
        <begin position="135"/>
        <end position="144"/>
    </location>
</feature>
<comment type="caution">
    <text evidence="3">The sequence shown here is derived from an EMBL/GenBank/DDBJ whole genome shotgun (WGS) entry which is preliminary data.</text>
</comment>
<evidence type="ECO:0000259" key="2">
    <source>
        <dbReference type="Pfam" id="PF06985"/>
    </source>
</evidence>
<evidence type="ECO:0000313" key="4">
    <source>
        <dbReference type="Proteomes" id="UP001174936"/>
    </source>
</evidence>
<gene>
    <name evidence="3" type="ORF">B0T16DRAFT_312360</name>
</gene>
<dbReference type="EMBL" id="JAULSV010000007">
    <property type="protein sequence ID" value="KAK0639829.1"/>
    <property type="molecule type" value="Genomic_DNA"/>
</dbReference>
<feature type="non-terminal residue" evidence="3">
    <location>
        <position position="325"/>
    </location>
</feature>
<dbReference type="InterPro" id="IPR010730">
    <property type="entry name" value="HET"/>
</dbReference>
<dbReference type="PANTHER" id="PTHR10622">
    <property type="entry name" value="HET DOMAIN-CONTAINING PROTEIN"/>
    <property type="match status" value="1"/>
</dbReference>
<feature type="region of interest" description="Disordered" evidence="1">
    <location>
        <begin position="131"/>
        <end position="150"/>
    </location>
</feature>